<dbReference type="Proteomes" id="UP000326865">
    <property type="component" value="Unassembled WGS sequence"/>
</dbReference>
<gene>
    <name evidence="3" type="ORF">DM867_12070</name>
</gene>
<dbReference type="InterPro" id="IPR007835">
    <property type="entry name" value="MOFRL"/>
</dbReference>
<dbReference type="Pfam" id="PF05161">
    <property type="entry name" value="MOFRL"/>
    <property type="match status" value="1"/>
</dbReference>
<dbReference type="PANTHER" id="PTHR12227:SF0">
    <property type="entry name" value="GLYCERATE KINASE"/>
    <property type="match status" value="1"/>
</dbReference>
<accession>A0A5N5U285</accession>
<comment type="caution">
    <text evidence="3">The sequence shown here is derived from an EMBL/GenBank/DDBJ whole genome shotgun (WGS) entry which is preliminary data.</text>
</comment>
<evidence type="ECO:0000313" key="3">
    <source>
        <dbReference type="EMBL" id="KAB7512650.1"/>
    </source>
</evidence>
<dbReference type="EMBL" id="QKKZ01000007">
    <property type="protein sequence ID" value="KAB7512650.1"/>
    <property type="molecule type" value="Genomic_DNA"/>
</dbReference>
<dbReference type="InterPro" id="IPR037035">
    <property type="entry name" value="GK-like_C_sf"/>
</dbReference>
<dbReference type="GO" id="GO:0008887">
    <property type="term" value="F:glycerate kinase activity"/>
    <property type="evidence" value="ECO:0007669"/>
    <property type="project" value="InterPro"/>
</dbReference>
<keyword evidence="4" id="KW-1185">Reference proteome</keyword>
<dbReference type="RefSeq" id="WP_152134321.1">
    <property type="nucleotide sequence ID" value="NZ_QKKZ01000007.1"/>
</dbReference>
<protein>
    <submittedName>
        <fullName evidence="3">DUF4147 domain-containing protein</fullName>
    </submittedName>
</protein>
<dbReference type="Gene3D" id="3.40.50.10180">
    <property type="entry name" value="Glycerate kinase, MOFRL-like N-terminal domain"/>
    <property type="match status" value="1"/>
</dbReference>
<dbReference type="InterPro" id="IPR025286">
    <property type="entry name" value="MOFRL_assoc_dom"/>
</dbReference>
<evidence type="ECO:0000313" key="4">
    <source>
        <dbReference type="Proteomes" id="UP000326865"/>
    </source>
</evidence>
<dbReference type="AlphaFoldDB" id="A0A5N5U285"/>
<name>A0A5N5U285_9EURY</name>
<dbReference type="Pfam" id="PF13660">
    <property type="entry name" value="DUF4147"/>
    <property type="match status" value="1"/>
</dbReference>
<reference evidence="3 4" key="1">
    <citation type="submission" date="2019-10" db="EMBL/GenBank/DDBJ databases">
        <title>Unraveling microbial dark matter from salterns through culturing: the case of the genus Halosegnis.</title>
        <authorList>
            <person name="Duran-Viseras A."/>
            <person name="Andrei A.-S."/>
            <person name="Vera-Gargallo B."/>
            <person name="Ghai R."/>
            <person name="Sanchez-Porro C."/>
            <person name="Ventosa A."/>
        </authorList>
    </citation>
    <scope>NUCLEOTIDE SEQUENCE [LARGE SCALE GENOMIC DNA]</scope>
    <source>
        <strain evidence="3 4">F18-79</strain>
    </source>
</reference>
<proteinExistence type="predicted"/>
<evidence type="ECO:0000259" key="2">
    <source>
        <dbReference type="Pfam" id="PF13660"/>
    </source>
</evidence>
<feature type="domain" description="MOFRL" evidence="1">
    <location>
        <begin position="325"/>
        <end position="428"/>
    </location>
</feature>
<dbReference type="PANTHER" id="PTHR12227">
    <property type="entry name" value="GLYCERATE KINASE"/>
    <property type="match status" value="1"/>
</dbReference>
<dbReference type="InterPro" id="IPR039760">
    <property type="entry name" value="MOFRL_protein"/>
</dbReference>
<organism evidence="3 4">
    <name type="scientific">Halosegnis rubeus</name>
    <dbReference type="NCBI Taxonomy" id="2212850"/>
    <lineage>
        <taxon>Archaea</taxon>
        <taxon>Methanobacteriati</taxon>
        <taxon>Methanobacteriota</taxon>
        <taxon>Stenosarchaea group</taxon>
        <taxon>Halobacteria</taxon>
        <taxon>Halobacteriales</taxon>
        <taxon>Natronomonadaceae</taxon>
        <taxon>Halosegnis</taxon>
    </lineage>
</organism>
<evidence type="ECO:0000259" key="1">
    <source>
        <dbReference type="Pfam" id="PF05161"/>
    </source>
</evidence>
<dbReference type="Gene3D" id="3.40.1480.10">
    <property type="entry name" value="MOFRL domain"/>
    <property type="match status" value="1"/>
</dbReference>
<dbReference type="GO" id="GO:0005737">
    <property type="term" value="C:cytoplasm"/>
    <property type="evidence" value="ECO:0007669"/>
    <property type="project" value="TreeGrafter"/>
</dbReference>
<dbReference type="SUPFAM" id="SSF82544">
    <property type="entry name" value="GckA/TtuD-like"/>
    <property type="match status" value="1"/>
</dbReference>
<feature type="domain" description="MOFRL-associated" evidence="2">
    <location>
        <begin position="8"/>
        <end position="240"/>
    </location>
</feature>
<sequence>MTDGHDLARRCLRAGIDAAHPETVVRERLSLDDMTLTVVDHAYDLDRYDQVVVVGGGNAAGTVATELEELLGDRLDGGVVVTDVPTATERIEQAEGTHPRPNAGAVAGAERITELLAAVDDRTLVLAAVTGGASALLPAPAGDLSLADLRVTTDELLASGASIREINAVRKHLSATKGGRLAAVAAPATVATLLFSDVVGDDASVIGSGPFTPDETTYGDALAVVERYGLELPTAAVARLQAGRDGQHPETPDADDPAFEHVAEHLLASNHTAARAAFDVACQAGYEPMLLSTRVRGEAREAAKSAVAVGEEIAATGNPTEPPAVVVTGGETTVTVRTDRPGTSGPNTEYALAAGLELDTPGVVLAAVDTDGIDGDASVAGASVDADTVTPETRWRAQRALDSHDAATYLDGCNATIETGATGTNVNDLRVVVVE</sequence>
<dbReference type="InterPro" id="IPR038614">
    <property type="entry name" value="GK_N_sf"/>
</dbReference>